<sequence>MRTNDYNDLLKKIKCTDDFRSRMQQKLTSAPAEMTEYADSVSGTDVITAKHRFGRAAALAAAFVLVCGAVGGGAYYLARINNKTEESTNINTEEKDSIYSRLKANKELFYGDMVINNDSEVIYRGTRLDIEPFIKYMDQFNTENEIEKEDFYESGRSITIDFYGKENEEEFAAKIAQAAADETINKISLYDEASYNFTLYNNGCYTMTDNEYNRTTYHCFTDGEKVFNDILEMYADENTLERLHTVTNKELENEINNGFKNSTYDKAYYYPAGETDGINYKIVDREGFANELRQYSWERVNISHNDVNRYDVGFIITEDGYMEFDTGKIFRLKEDTSLESFKNVLASHLKLNEFGTDASKEDILNAFHEGYNGGRARFRVDDGQFTEETECTLENFESFKDEISELEWVTCETSNRQIYMDFYVAGALISRNGYLYPQSGGTHQCAYKLKNESDIEKLCEICDKYITKNTNENANENDSIYSKLTANKENYSVDLDDDIKKKDIDKDILFEYLDKYDMTSEIGPSSYTSSDKKITVFFRKIGEEKKDYSYVGATERYDYKLVIYDTGTFTWTENDNGKEKLTMHRFDDGGKIYQDIIDIFAD</sequence>
<dbReference type="Proteomes" id="UP000183461">
    <property type="component" value="Unassembled WGS sequence"/>
</dbReference>
<gene>
    <name evidence="2" type="ORF">SAMN02910280_0230</name>
</gene>
<dbReference type="EMBL" id="FPIP01000011">
    <property type="protein sequence ID" value="SFW52208.1"/>
    <property type="molecule type" value="Genomic_DNA"/>
</dbReference>
<accession>A0A1K1PX52</accession>
<keyword evidence="1" id="KW-0472">Membrane</keyword>
<name>A0A1K1PX52_RUMFL</name>
<keyword evidence="1" id="KW-0812">Transmembrane</keyword>
<dbReference type="RefSeq" id="WP_072301278.1">
    <property type="nucleotide sequence ID" value="NZ_FPIP01000011.1"/>
</dbReference>
<feature type="transmembrane region" description="Helical" evidence="1">
    <location>
        <begin position="56"/>
        <end position="78"/>
    </location>
</feature>
<organism evidence="2 3">
    <name type="scientific">Ruminococcus flavefaciens</name>
    <dbReference type="NCBI Taxonomy" id="1265"/>
    <lineage>
        <taxon>Bacteria</taxon>
        <taxon>Bacillati</taxon>
        <taxon>Bacillota</taxon>
        <taxon>Clostridia</taxon>
        <taxon>Eubacteriales</taxon>
        <taxon>Oscillospiraceae</taxon>
        <taxon>Ruminococcus</taxon>
    </lineage>
</organism>
<evidence type="ECO:0000256" key="1">
    <source>
        <dbReference type="SAM" id="Phobius"/>
    </source>
</evidence>
<evidence type="ECO:0000313" key="3">
    <source>
        <dbReference type="Proteomes" id="UP000183461"/>
    </source>
</evidence>
<keyword evidence="1" id="KW-1133">Transmembrane helix</keyword>
<reference evidence="3" key="1">
    <citation type="submission" date="2016-11" db="EMBL/GenBank/DDBJ databases">
        <authorList>
            <person name="Varghese N."/>
            <person name="Submissions S."/>
        </authorList>
    </citation>
    <scope>NUCLEOTIDE SEQUENCE [LARGE SCALE GENOMIC DNA]</scope>
    <source>
        <strain evidence="3">YL228</strain>
    </source>
</reference>
<proteinExistence type="predicted"/>
<evidence type="ECO:0000313" key="2">
    <source>
        <dbReference type="EMBL" id="SFW52208.1"/>
    </source>
</evidence>
<dbReference type="AlphaFoldDB" id="A0A1K1PX52"/>
<protein>
    <submittedName>
        <fullName evidence="2">Uncharacterized protein</fullName>
    </submittedName>
</protein>